<dbReference type="Proteomes" id="UP001461498">
    <property type="component" value="Unassembled WGS sequence"/>
</dbReference>
<evidence type="ECO:0008006" key="5">
    <source>
        <dbReference type="Google" id="ProtNLM"/>
    </source>
</evidence>
<evidence type="ECO:0000313" key="4">
    <source>
        <dbReference type="Proteomes" id="UP001461498"/>
    </source>
</evidence>
<reference evidence="3 4" key="1">
    <citation type="submission" date="2022-12" db="EMBL/GenBank/DDBJ databases">
        <title>Chromosome-level genome assembly of true bugs.</title>
        <authorList>
            <person name="Ma L."/>
            <person name="Li H."/>
        </authorList>
    </citation>
    <scope>NUCLEOTIDE SEQUENCE [LARGE SCALE GENOMIC DNA]</scope>
    <source>
        <strain evidence="3">Lab_2022b</strain>
    </source>
</reference>
<proteinExistence type="predicted"/>
<feature type="chain" id="PRO_5043418662" description="Secreted protein" evidence="2">
    <location>
        <begin position="26"/>
        <end position="124"/>
    </location>
</feature>
<evidence type="ECO:0000313" key="3">
    <source>
        <dbReference type="EMBL" id="KAK9509069.1"/>
    </source>
</evidence>
<sequence length="124" mass="13777">MATNTIMITLPIFITIGLLTISTMAQRSPYVPRPVDYPGVLNRFGTTQPPAPLDNRFGSVNSNLPEETIYNQETVDRVSTWPKEKQPFWYLNSQQIAQHHGRVPASSNNQQQASSSSTSSNVIS</sequence>
<feature type="region of interest" description="Disordered" evidence="1">
    <location>
        <begin position="99"/>
        <end position="124"/>
    </location>
</feature>
<keyword evidence="2" id="KW-0732">Signal</keyword>
<keyword evidence="4" id="KW-1185">Reference proteome</keyword>
<protein>
    <recommendedName>
        <fullName evidence="5">Secreted protein</fullName>
    </recommendedName>
</protein>
<name>A0AAW1DG64_9HEMI</name>
<feature type="signal peptide" evidence="2">
    <location>
        <begin position="1"/>
        <end position="25"/>
    </location>
</feature>
<accession>A0AAW1DG64</accession>
<comment type="caution">
    <text evidence="3">The sequence shown here is derived from an EMBL/GenBank/DDBJ whole genome shotgun (WGS) entry which is preliminary data.</text>
</comment>
<evidence type="ECO:0000256" key="2">
    <source>
        <dbReference type="SAM" id="SignalP"/>
    </source>
</evidence>
<dbReference type="EMBL" id="JAPXFL010000003">
    <property type="protein sequence ID" value="KAK9509069.1"/>
    <property type="molecule type" value="Genomic_DNA"/>
</dbReference>
<evidence type="ECO:0000256" key="1">
    <source>
        <dbReference type="SAM" id="MobiDB-lite"/>
    </source>
</evidence>
<organism evidence="3 4">
    <name type="scientific">Rhynocoris fuscipes</name>
    <dbReference type="NCBI Taxonomy" id="488301"/>
    <lineage>
        <taxon>Eukaryota</taxon>
        <taxon>Metazoa</taxon>
        <taxon>Ecdysozoa</taxon>
        <taxon>Arthropoda</taxon>
        <taxon>Hexapoda</taxon>
        <taxon>Insecta</taxon>
        <taxon>Pterygota</taxon>
        <taxon>Neoptera</taxon>
        <taxon>Paraneoptera</taxon>
        <taxon>Hemiptera</taxon>
        <taxon>Heteroptera</taxon>
        <taxon>Panheteroptera</taxon>
        <taxon>Cimicomorpha</taxon>
        <taxon>Reduviidae</taxon>
        <taxon>Harpactorinae</taxon>
        <taxon>Harpactorini</taxon>
        <taxon>Rhynocoris</taxon>
    </lineage>
</organism>
<feature type="compositionally biased region" description="Low complexity" evidence="1">
    <location>
        <begin position="105"/>
        <end position="124"/>
    </location>
</feature>
<dbReference type="AlphaFoldDB" id="A0AAW1DG64"/>
<gene>
    <name evidence="3" type="ORF">O3M35_006468</name>
</gene>